<dbReference type="AlphaFoldDB" id="A0A0N4XEK3"/>
<reference evidence="2 3" key="2">
    <citation type="submission" date="2018-11" db="EMBL/GenBank/DDBJ databases">
        <authorList>
            <consortium name="Pathogen Informatics"/>
        </authorList>
    </citation>
    <scope>NUCLEOTIDE SEQUENCE [LARGE SCALE GENOMIC DNA]</scope>
</reference>
<feature type="compositionally biased region" description="Pro residues" evidence="1">
    <location>
        <begin position="83"/>
        <end position="93"/>
    </location>
</feature>
<evidence type="ECO:0000313" key="4">
    <source>
        <dbReference type="WBParaSite" id="NBR_0000095501-mRNA-1"/>
    </source>
</evidence>
<dbReference type="Proteomes" id="UP000271162">
    <property type="component" value="Unassembled WGS sequence"/>
</dbReference>
<accession>A0A0N4XEK3</accession>
<organism evidence="4">
    <name type="scientific">Nippostrongylus brasiliensis</name>
    <name type="common">Rat hookworm</name>
    <dbReference type="NCBI Taxonomy" id="27835"/>
    <lineage>
        <taxon>Eukaryota</taxon>
        <taxon>Metazoa</taxon>
        <taxon>Ecdysozoa</taxon>
        <taxon>Nematoda</taxon>
        <taxon>Chromadorea</taxon>
        <taxon>Rhabditida</taxon>
        <taxon>Rhabditina</taxon>
        <taxon>Rhabditomorpha</taxon>
        <taxon>Strongyloidea</taxon>
        <taxon>Heligmosomidae</taxon>
        <taxon>Nippostrongylus</taxon>
    </lineage>
</organism>
<reference evidence="4" key="1">
    <citation type="submission" date="2017-02" db="UniProtKB">
        <authorList>
            <consortium name="WormBaseParasite"/>
        </authorList>
    </citation>
    <scope>IDENTIFICATION</scope>
</reference>
<dbReference type="WBParaSite" id="NBR_0000095501-mRNA-1">
    <property type="protein sequence ID" value="NBR_0000095501-mRNA-1"/>
    <property type="gene ID" value="NBR_0000095501"/>
</dbReference>
<gene>
    <name evidence="2" type="ORF">NBR_LOCUS956</name>
</gene>
<keyword evidence="3" id="KW-1185">Reference proteome</keyword>
<dbReference type="EMBL" id="UYSL01000594">
    <property type="protein sequence ID" value="VDL64098.1"/>
    <property type="molecule type" value="Genomic_DNA"/>
</dbReference>
<evidence type="ECO:0000313" key="3">
    <source>
        <dbReference type="Proteomes" id="UP000271162"/>
    </source>
</evidence>
<proteinExistence type="predicted"/>
<protein>
    <submittedName>
        <fullName evidence="4">Ovule protein</fullName>
    </submittedName>
</protein>
<evidence type="ECO:0000313" key="2">
    <source>
        <dbReference type="EMBL" id="VDL64098.1"/>
    </source>
</evidence>
<evidence type="ECO:0000256" key="1">
    <source>
        <dbReference type="SAM" id="MobiDB-lite"/>
    </source>
</evidence>
<feature type="region of interest" description="Disordered" evidence="1">
    <location>
        <begin position="39"/>
        <end position="108"/>
    </location>
</feature>
<sequence>MLPAVLLASVLEENCELKKKIVDLESKLLIKRVAAIEVKKQKQTASSPRRSQEKSQAVDPNGQSKDVVLSSDANPEDKRNQMPIPPTCRPPVVHPTNGFSRRSPGVFA</sequence>
<name>A0A0N4XEK3_NIPBR</name>